<organism evidence="1 2">
    <name type="scientific">Citrus sinensis</name>
    <name type="common">Sweet orange</name>
    <name type="synonym">Citrus aurantium var. sinensis</name>
    <dbReference type="NCBI Taxonomy" id="2711"/>
    <lineage>
        <taxon>Eukaryota</taxon>
        <taxon>Viridiplantae</taxon>
        <taxon>Streptophyta</taxon>
        <taxon>Embryophyta</taxon>
        <taxon>Tracheophyta</taxon>
        <taxon>Spermatophyta</taxon>
        <taxon>Magnoliopsida</taxon>
        <taxon>eudicotyledons</taxon>
        <taxon>Gunneridae</taxon>
        <taxon>Pentapetalae</taxon>
        <taxon>rosids</taxon>
        <taxon>malvids</taxon>
        <taxon>Sapindales</taxon>
        <taxon>Rutaceae</taxon>
        <taxon>Aurantioideae</taxon>
        <taxon>Citrus</taxon>
    </lineage>
</organism>
<feature type="non-terminal residue" evidence="1">
    <location>
        <position position="1"/>
    </location>
</feature>
<sequence>FFCCRYFFVGQISPSAPSSLTTGSPVEQLCSSHHLGFFISEFLLEAPVIVSVI</sequence>
<proteinExistence type="predicted"/>
<dbReference type="Proteomes" id="UP000027120">
    <property type="component" value="Unassembled WGS sequence"/>
</dbReference>
<keyword evidence="2" id="KW-1185">Reference proteome</keyword>
<dbReference type="AlphaFoldDB" id="A0A067EQ64"/>
<accession>A0A067EQ64</accession>
<protein>
    <submittedName>
        <fullName evidence="1">Uncharacterized protein</fullName>
    </submittedName>
</protein>
<gene>
    <name evidence="1" type="ORF">CISIN_1g039758mg</name>
</gene>
<evidence type="ECO:0000313" key="2">
    <source>
        <dbReference type="Proteomes" id="UP000027120"/>
    </source>
</evidence>
<reference evidence="1 2" key="1">
    <citation type="submission" date="2014-04" db="EMBL/GenBank/DDBJ databases">
        <authorList>
            <consortium name="International Citrus Genome Consortium"/>
            <person name="Gmitter F."/>
            <person name="Chen C."/>
            <person name="Farmerie W."/>
            <person name="Harkins T."/>
            <person name="Desany B."/>
            <person name="Mohiuddin M."/>
            <person name="Kodira C."/>
            <person name="Borodovsky M."/>
            <person name="Lomsadze A."/>
            <person name="Burns P."/>
            <person name="Jenkins J."/>
            <person name="Prochnik S."/>
            <person name="Shu S."/>
            <person name="Chapman J."/>
            <person name="Pitluck S."/>
            <person name="Schmutz J."/>
            <person name="Rokhsar D."/>
        </authorList>
    </citation>
    <scope>NUCLEOTIDE SEQUENCE</scope>
</reference>
<evidence type="ECO:0000313" key="1">
    <source>
        <dbReference type="EMBL" id="KDO56020.1"/>
    </source>
</evidence>
<name>A0A067EQ64_CITSI</name>
<dbReference type="EMBL" id="KK784977">
    <property type="protein sequence ID" value="KDO56020.1"/>
    <property type="molecule type" value="Genomic_DNA"/>
</dbReference>